<dbReference type="InterPro" id="IPR028098">
    <property type="entry name" value="Glyco_trans_4-like_N"/>
</dbReference>
<accession>A0A3D9B8C2</accession>
<protein>
    <recommendedName>
        <fullName evidence="7">Glycosyltransferase family 4 protein</fullName>
    </recommendedName>
</protein>
<evidence type="ECO:0000256" key="1">
    <source>
        <dbReference type="ARBA" id="ARBA00022679"/>
    </source>
</evidence>
<name>A0A3D9B8C2_9FLAO</name>
<dbReference type="AlphaFoldDB" id="A0A3D9B8C2"/>
<dbReference type="CDD" id="cd03820">
    <property type="entry name" value="GT4_AmsD-like"/>
    <property type="match status" value="1"/>
</dbReference>
<dbReference type="OrthoDB" id="9811239at2"/>
<evidence type="ECO:0008006" key="7">
    <source>
        <dbReference type="Google" id="ProtNLM"/>
    </source>
</evidence>
<dbReference type="GO" id="GO:0009103">
    <property type="term" value="P:lipopolysaccharide biosynthetic process"/>
    <property type="evidence" value="ECO:0007669"/>
    <property type="project" value="TreeGrafter"/>
</dbReference>
<dbReference type="InterPro" id="IPR001296">
    <property type="entry name" value="Glyco_trans_1"/>
</dbReference>
<dbReference type="Pfam" id="PF13439">
    <property type="entry name" value="Glyco_transf_4"/>
    <property type="match status" value="1"/>
</dbReference>
<keyword evidence="2" id="KW-0175">Coiled coil</keyword>
<feature type="domain" description="Glycosyl transferase family 1" evidence="3">
    <location>
        <begin position="181"/>
        <end position="333"/>
    </location>
</feature>
<evidence type="ECO:0000259" key="4">
    <source>
        <dbReference type="Pfam" id="PF13439"/>
    </source>
</evidence>
<dbReference type="RefSeq" id="WP_115926812.1">
    <property type="nucleotide sequence ID" value="NZ_QNVV01000002.1"/>
</dbReference>
<proteinExistence type="predicted"/>
<feature type="coiled-coil region" evidence="2">
    <location>
        <begin position="215"/>
        <end position="242"/>
    </location>
</feature>
<feature type="domain" description="Glycosyltransferase subfamily 4-like N-terminal" evidence="4">
    <location>
        <begin position="14"/>
        <end position="169"/>
    </location>
</feature>
<keyword evidence="6" id="KW-1185">Reference proteome</keyword>
<dbReference type="Gene3D" id="3.40.50.2000">
    <property type="entry name" value="Glycogen Phosphorylase B"/>
    <property type="match status" value="2"/>
</dbReference>
<gene>
    <name evidence="5" type="ORF">DRF67_03835</name>
</gene>
<dbReference type="Pfam" id="PF00534">
    <property type="entry name" value="Glycos_transf_1"/>
    <property type="match status" value="1"/>
</dbReference>
<evidence type="ECO:0000313" key="6">
    <source>
        <dbReference type="Proteomes" id="UP000256257"/>
    </source>
</evidence>
<sequence>MNVVFFIPSLKNKGGVERATISLLNSIVDYENVNVFLVVLNKNEQTDSFEISPKVKMMSLDIKNYKTQYFTLIKNLKNFIKIKEIDVFVSVESMSLLFSYLPIFSLKKRPKFVVWEHFNFKNNNGKKLRDYFRKIAARKAELIVTLTERDVAMWNQNLKPKSHVTYIYNISPFQDHIARYDETSRTAITIGRYVPVKGFDRLIKAWSIFDKKYNVQDWKLNIVGYGEEKEKLQQQIESENCKSIFLIDGSKSVADQYQQASFYCMSSYFEGLPMVLIEAQNFGLPSIAFDIYSGPSEILGCGSGILIEDANLESYADGIYDLVTKEELRIKMSGIAIQNKSRFDGKTIAENWIKNFQKLL</sequence>
<organism evidence="5 6">
    <name type="scientific">Chryseobacterium pennipullorum</name>
    <dbReference type="NCBI Taxonomy" id="2258963"/>
    <lineage>
        <taxon>Bacteria</taxon>
        <taxon>Pseudomonadati</taxon>
        <taxon>Bacteroidota</taxon>
        <taxon>Flavobacteriia</taxon>
        <taxon>Flavobacteriales</taxon>
        <taxon>Weeksellaceae</taxon>
        <taxon>Chryseobacterium group</taxon>
        <taxon>Chryseobacterium</taxon>
    </lineage>
</organism>
<dbReference type="PANTHER" id="PTHR46401:SF2">
    <property type="entry name" value="GLYCOSYLTRANSFERASE WBBK-RELATED"/>
    <property type="match status" value="1"/>
</dbReference>
<keyword evidence="1" id="KW-0808">Transferase</keyword>
<dbReference type="Proteomes" id="UP000256257">
    <property type="component" value="Unassembled WGS sequence"/>
</dbReference>
<dbReference type="GO" id="GO:0016757">
    <property type="term" value="F:glycosyltransferase activity"/>
    <property type="evidence" value="ECO:0007669"/>
    <property type="project" value="InterPro"/>
</dbReference>
<dbReference type="SUPFAM" id="SSF53756">
    <property type="entry name" value="UDP-Glycosyltransferase/glycogen phosphorylase"/>
    <property type="match status" value="1"/>
</dbReference>
<comment type="caution">
    <text evidence="5">The sequence shown here is derived from an EMBL/GenBank/DDBJ whole genome shotgun (WGS) entry which is preliminary data.</text>
</comment>
<dbReference type="EMBL" id="QNVV01000002">
    <property type="protein sequence ID" value="REC49607.1"/>
    <property type="molecule type" value="Genomic_DNA"/>
</dbReference>
<evidence type="ECO:0000259" key="3">
    <source>
        <dbReference type="Pfam" id="PF00534"/>
    </source>
</evidence>
<dbReference type="PANTHER" id="PTHR46401">
    <property type="entry name" value="GLYCOSYLTRANSFERASE WBBK-RELATED"/>
    <property type="match status" value="1"/>
</dbReference>
<evidence type="ECO:0000313" key="5">
    <source>
        <dbReference type="EMBL" id="REC49607.1"/>
    </source>
</evidence>
<reference evidence="5 6" key="1">
    <citation type="submission" date="2018-06" db="EMBL/GenBank/DDBJ databases">
        <title>Novel Chryseobacterium species.</title>
        <authorList>
            <person name="Newman J."/>
            <person name="Hugo C."/>
            <person name="Oosthuizen L."/>
            <person name="Charimba G."/>
        </authorList>
    </citation>
    <scope>NUCLEOTIDE SEQUENCE [LARGE SCALE GENOMIC DNA]</scope>
    <source>
        <strain evidence="5 6">7_F195</strain>
    </source>
</reference>
<evidence type="ECO:0000256" key="2">
    <source>
        <dbReference type="SAM" id="Coils"/>
    </source>
</evidence>